<evidence type="ECO:0000256" key="3">
    <source>
        <dbReference type="ARBA" id="ARBA00022777"/>
    </source>
</evidence>
<comment type="caution">
    <text evidence="5">The sequence shown here is derived from an EMBL/GenBank/DDBJ whole genome shotgun (WGS) entry which is preliminary data.</text>
</comment>
<dbReference type="AlphaFoldDB" id="A0A923HLF7"/>
<dbReference type="NCBIfam" id="NF007297">
    <property type="entry name" value="PRK09775.1"/>
    <property type="match status" value="1"/>
</dbReference>
<proteinExistence type="inferred from homology"/>
<name>A0A923HLF7_9BURK</name>
<dbReference type="EMBL" id="JACOFV010000012">
    <property type="protein sequence ID" value="MBC3863044.1"/>
    <property type="molecule type" value="Genomic_DNA"/>
</dbReference>
<organism evidence="5 6">
    <name type="scientific">Undibacterium jejuense</name>
    <dbReference type="NCBI Taxonomy" id="1344949"/>
    <lineage>
        <taxon>Bacteria</taxon>
        <taxon>Pseudomonadati</taxon>
        <taxon>Pseudomonadota</taxon>
        <taxon>Betaproteobacteria</taxon>
        <taxon>Burkholderiales</taxon>
        <taxon>Oxalobacteraceae</taxon>
        <taxon>Undibacterium</taxon>
    </lineage>
</organism>
<feature type="domain" description="HipA-like C-terminal" evidence="4">
    <location>
        <begin position="209"/>
        <end position="394"/>
    </location>
</feature>
<dbReference type="InterPro" id="IPR012893">
    <property type="entry name" value="HipA-like_C"/>
</dbReference>
<dbReference type="GO" id="GO:0005829">
    <property type="term" value="C:cytosol"/>
    <property type="evidence" value="ECO:0007669"/>
    <property type="project" value="TreeGrafter"/>
</dbReference>
<dbReference type="RefSeq" id="WP_186912996.1">
    <property type="nucleotide sequence ID" value="NZ_JACOFV010000012.1"/>
</dbReference>
<reference evidence="5" key="1">
    <citation type="submission" date="2020-08" db="EMBL/GenBank/DDBJ databases">
        <title>Novel species isolated from subtropical streams in China.</title>
        <authorList>
            <person name="Lu H."/>
        </authorList>
    </citation>
    <scope>NUCLEOTIDE SEQUENCE</scope>
    <source>
        <strain evidence="5">KACC 12607</strain>
    </source>
</reference>
<evidence type="ECO:0000313" key="5">
    <source>
        <dbReference type="EMBL" id="MBC3863044.1"/>
    </source>
</evidence>
<keyword evidence="6" id="KW-1185">Reference proteome</keyword>
<keyword evidence="2" id="KW-0808">Transferase</keyword>
<accession>A0A923HLF7</accession>
<dbReference type="Proteomes" id="UP000634011">
    <property type="component" value="Unassembled WGS sequence"/>
</dbReference>
<dbReference type="GO" id="GO:0004674">
    <property type="term" value="F:protein serine/threonine kinase activity"/>
    <property type="evidence" value="ECO:0007669"/>
    <property type="project" value="TreeGrafter"/>
</dbReference>
<gene>
    <name evidence="5" type="primary">yjjJ</name>
    <name evidence="5" type="ORF">H8K32_13110</name>
</gene>
<dbReference type="InterPro" id="IPR052028">
    <property type="entry name" value="HipA_Ser/Thr_kinase"/>
</dbReference>
<dbReference type="PANTHER" id="PTHR37419:SF8">
    <property type="entry name" value="TOXIN YJJJ"/>
    <property type="match status" value="1"/>
</dbReference>
<sequence>MAKIQNIERLQHFLKAGPAKTPSILRELDISQPTFSRLWATVRDGVVLGAGKARQYALRRHVQGVDVPIPIFRVSEEGGLAPIGYLDVLQGDFYATIPLEGSGYGVFRGMPFFTRDLRPQGFLGRIEPGRNRDLDLPDNILHWTDEQVLKYISRRSENAAGDLILGNESYTRYIESFATLEKQVIPAKERAVRYPGMADDSMQGEPPGSSAGGEQPKFTAMIRREDDGMLVEHVIVKFSPQVDTPSGRRWGDLLISEHLALQVLARNGIAAAKSAILELGSRIFLEVVRFDRVGLRGRLPIATFSALDGDLGMMDQNWTAVARELGRLGELSGKDIITVEILDLFGSLIGNTDKHHGNIAVSWTFERKHRLLNAYDMLPMLYRPNSHGEIIERDWLPVYMGRVELRHLSKCYDMALQFWQDVINDPRISEDFKRVADRHVKAIQPFAPAAGVLSQ</sequence>
<dbReference type="Pfam" id="PF07804">
    <property type="entry name" value="HipA_C"/>
    <property type="match status" value="1"/>
</dbReference>
<keyword evidence="3" id="KW-0418">Kinase</keyword>
<evidence type="ECO:0000256" key="1">
    <source>
        <dbReference type="ARBA" id="ARBA00010164"/>
    </source>
</evidence>
<evidence type="ECO:0000259" key="4">
    <source>
        <dbReference type="Pfam" id="PF07804"/>
    </source>
</evidence>
<comment type="similarity">
    <text evidence="1">Belongs to the HipA Ser/Thr kinase family.</text>
</comment>
<dbReference type="PANTHER" id="PTHR37419">
    <property type="entry name" value="SERINE/THREONINE-PROTEIN KINASE TOXIN HIPA"/>
    <property type="match status" value="1"/>
</dbReference>
<evidence type="ECO:0000256" key="2">
    <source>
        <dbReference type="ARBA" id="ARBA00022679"/>
    </source>
</evidence>
<evidence type="ECO:0000313" key="6">
    <source>
        <dbReference type="Proteomes" id="UP000634011"/>
    </source>
</evidence>
<protein>
    <submittedName>
        <fullName evidence="5">Type II toxin-antitoxin system HipA family toxin YjjJ</fullName>
    </submittedName>
</protein>